<reference evidence="2" key="1">
    <citation type="journal article" date="2020" name="Phytopathology">
        <title>Genomic acquisitions in emerging populations of Xanthomonas vasicola pv. vasculorum infecting corn in the U.S. and Argentina.</title>
        <authorList>
            <person name="Perez-Quintero A.L."/>
        </authorList>
    </citation>
    <scope>NUCLEOTIDE SEQUENCE [LARGE SCALE GENOMIC DNA]</scope>
    <source>
        <strain evidence="2">Xvh-L</strain>
    </source>
</reference>
<dbReference type="AlphaFoldDB" id="A0ABD7S1R2"/>
<gene>
    <name evidence="1" type="ORF">FQK01_25435</name>
</gene>
<organism evidence="1 2">
    <name type="scientific">Xanthomonas vasicola</name>
    <dbReference type="NCBI Taxonomy" id="56459"/>
    <lineage>
        <taxon>Bacteria</taxon>
        <taxon>Pseudomonadati</taxon>
        <taxon>Pseudomonadota</taxon>
        <taxon>Gammaproteobacteria</taxon>
        <taxon>Lysobacterales</taxon>
        <taxon>Lysobacteraceae</taxon>
        <taxon>Xanthomonas</taxon>
    </lineage>
</organism>
<sequence length="28" mass="3215">LHVLHARYGERFAPRPGWDSPLLREAVA</sequence>
<comment type="caution">
    <text evidence="1">The sequence shown here is derived from an EMBL/GenBank/DDBJ whole genome shotgun (WGS) entry which is preliminary data.</text>
</comment>
<keyword evidence="2" id="KW-1185">Reference proteome</keyword>
<feature type="non-terminal residue" evidence="1">
    <location>
        <position position="1"/>
    </location>
</feature>
<evidence type="ECO:0000313" key="2">
    <source>
        <dbReference type="Proteomes" id="UP000320455"/>
    </source>
</evidence>
<protein>
    <submittedName>
        <fullName evidence="1">Enoyl-CoA hydratase</fullName>
    </submittedName>
</protein>
<dbReference type="EMBL" id="VOCK01000357">
    <property type="protein sequence ID" value="TWQ42336.1"/>
    <property type="molecule type" value="Genomic_DNA"/>
</dbReference>
<evidence type="ECO:0000313" key="1">
    <source>
        <dbReference type="EMBL" id="TWQ42336.1"/>
    </source>
</evidence>
<name>A0ABD7S1R2_XANVA</name>
<dbReference type="Proteomes" id="UP000320455">
    <property type="component" value="Unassembled WGS sequence"/>
</dbReference>
<accession>A0ABD7S1R2</accession>
<proteinExistence type="predicted"/>